<keyword evidence="5 7" id="KW-0694">RNA-binding</keyword>
<evidence type="ECO:0000259" key="9">
    <source>
        <dbReference type="Pfam" id="PF01743"/>
    </source>
</evidence>
<dbReference type="GO" id="GO:0005524">
    <property type="term" value="F:ATP binding"/>
    <property type="evidence" value="ECO:0007669"/>
    <property type="project" value="UniProtKB-KW"/>
</dbReference>
<feature type="region of interest" description="Disordered" evidence="8">
    <location>
        <begin position="473"/>
        <end position="530"/>
    </location>
</feature>
<dbReference type="GO" id="GO:1990817">
    <property type="term" value="F:poly(A) RNA polymerase activity"/>
    <property type="evidence" value="ECO:0007669"/>
    <property type="project" value="InterPro"/>
</dbReference>
<evidence type="ECO:0000313" key="13">
    <source>
        <dbReference type="Proteomes" id="UP000243745"/>
    </source>
</evidence>
<feature type="compositionally biased region" description="Basic residues" evidence="8">
    <location>
        <begin position="494"/>
        <end position="523"/>
    </location>
</feature>
<evidence type="ECO:0000259" key="10">
    <source>
        <dbReference type="Pfam" id="PF12626"/>
    </source>
</evidence>
<keyword evidence="13" id="KW-1185">Reference proteome</keyword>
<dbReference type="GO" id="GO:0043633">
    <property type="term" value="P:polyadenylation-dependent RNA catabolic process"/>
    <property type="evidence" value="ECO:0007669"/>
    <property type="project" value="InterPro"/>
</dbReference>
<keyword evidence="1" id="KW-0507">mRNA processing</keyword>
<keyword evidence="3" id="KW-0547">Nucleotide-binding</keyword>
<protein>
    <submittedName>
        <fullName evidence="12">Poly(A) polymerase</fullName>
    </submittedName>
</protein>
<evidence type="ECO:0000256" key="3">
    <source>
        <dbReference type="ARBA" id="ARBA00022741"/>
    </source>
</evidence>
<evidence type="ECO:0000259" key="11">
    <source>
        <dbReference type="Pfam" id="PF12627"/>
    </source>
</evidence>
<comment type="similarity">
    <text evidence="7">Belongs to the tRNA nucleotidyltransferase/poly(A) polymerase family.</text>
</comment>
<evidence type="ECO:0000256" key="7">
    <source>
        <dbReference type="RuleBase" id="RU003953"/>
    </source>
</evidence>
<evidence type="ECO:0000256" key="5">
    <source>
        <dbReference type="ARBA" id="ARBA00022884"/>
    </source>
</evidence>
<dbReference type="Pfam" id="PF12626">
    <property type="entry name" value="PolyA_pol_arg_C"/>
    <property type="match status" value="1"/>
</dbReference>
<dbReference type="SUPFAM" id="SSF81891">
    <property type="entry name" value="Poly A polymerase C-terminal region-like"/>
    <property type="match status" value="1"/>
</dbReference>
<name>A0A662ZFS5_9GAMM</name>
<dbReference type="Gene3D" id="1.10.3090.10">
    <property type="entry name" value="cca-adding enzyme, domain 2"/>
    <property type="match status" value="1"/>
</dbReference>
<reference evidence="12 13" key="1">
    <citation type="submission" date="2016-10" db="EMBL/GenBank/DDBJ databases">
        <authorList>
            <person name="Varghese N."/>
            <person name="Submissions S."/>
        </authorList>
    </citation>
    <scope>NUCLEOTIDE SEQUENCE [LARGE SCALE GENOMIC DNA]</scope>
    <source>
        <strain evidence="12 13">DSM 1361</strain>
    </source>
</reference>
<feature type="domain" description="Polymerase A arginine-rich C-terminal" evidence="10">
    <location>
        <begin position="358"/>
        <end position="437"/>
    </location>
</feature>
<dbReference type="AlphaFoldDB" id="A0A662ZFS5"/>
<organism evidence="12 13">
    <name type="scientific">Ruminobacter amylophilus</name>
    <dbReference type="NCBI Taxonomy" id="867"/>
    <lineage>
        <taxon>Bacteria</taxon>
        <taxon>Pseudomonadati</taxon>
        <taxon>Pseudomonadota</taxon>
        <taxon>Gammaproteobacteria</taxon>
        <taxon>Aeromonadales</taxon>
        <taxon>Succinivibrionaceae</taxon>
        <taxon>Ruminobacter</taxon>
    </lineage>
</organism>
<feature type="domain" description="Poly A polymerase head" evidence="9">
    <location>
        <begin position="66"/>
        <end position="200"/>
    </location>
</feature>
<evidence type="ECO:0000256" key="1">
    <source>
        <dbReference type="ARBA" id="ARBA00022664"/>
    </source>
</evidence>
<dbReference type="InterPro" id="IPR010206">
    <property type="entry name" value="PolA_pol_I"/>
</dbReference>
<feature type="compositionally biased region" description="Basic and acidic residues" evidence="8">
    <location>
        <begin position="473"/>
        <end position="493"/>
    </location>
</feature>
<keyword evidence="2 7" id="KW-0808">Transferase</keyword>
<accession>A0A662ZFS5</accession>
<evidence type="ECO:0000256" key="8">
    <source>
        <dbReference type="SAM" id="MobiDB-lite"/>
    </source>
</evidence>
<dbReference type="EMBL" id="FOXF01000001">
    <property type="protein sequence ID" value="SFO97964.1"/>
    <property type="molecule type" value="Genomic_DNA"/>
</dbReference>
<evidence type="ECO:0000256" key="6">
    <source>
        <dbReference type="ARBA" id="ARBA00023163"/>
    </source>
</evidence>
<dbReference type="GO" id="GO:0003723">
    <property type="term" value="F:RNA binding"/>
    <property type="evidence" value="ECO:0007669"/>
    <property type="project" value="UniProtKB-KW"/>
</dbReference>
<dbReference type="Pfam" id="PF12627">
    <property type="entry name" value="PolyA_pol_RNAbd"/>
    <property type="match status" value="1"/>
</dbReference>
<dbReference type="PANTHER" id="PTHR43051">
    <property type="entry name" value="POLYNUCLEOTIDE ADENYLYLTRANSFERASE FAMILY PROTEIN"/>
    <property type="match status" value="1"/>
</dbReference>
<evidence type="ECO:0000256" key="2">
    <source>
        <dbReference type="ARBA" id="ARBA00022679"/>
    </source>
</evidence>
<evidence type="ECO:0000256" key="4">
    <source>
        <dbReference type="ARBA" id="ARBA00022840"/>
    </source>
</evidence>
<dbReference type="InterPro" id="IPR043519">
    <property type="entry name" value="NT_sf"/>
</dbReference>
<dbReference type="InterPro" id="IPR032828">
    <property type="entry name" value="PolyA_RNA-bd"/>
</dbReference>
<dbReference type="RefSeq" id="WP_051621908.1">
    <property type="nucleotide sequence ID" value="NZ_FOXF01000001.1"/>
</dbReference>
<sequence length="530" mass="60125">MSKIKVSQSLVADAYDVVAESKKRKDVALRDGSCLYQIQAHFIDNNAILPEAISVVSQLNRAGFKAYIVGGGVRDLIIGEEPKDFDVTTNATPNQICKVVKNCQRRIIGRRFKIVHCVFGQRDSQVIIEVATFRSNEENDSGRVSAGDTGMLTRDNSYGDSIEEDSKRRDYSINALYYSPKSHVIYDFHGGYYDILKGNIDMIGDPQVRIHEDPARIIRAYRFAAKLGFRITDRTMKGFEGNFSLIRNINSSRLFEEVNKFFLSGYGYRSFKILMESGIMKLFLTEHGVVFNSDYFNGFIGESLKRSDMRHRQGKPNMPAFLYAVLLWPLVNSMLNKLRTAPGFVHSSERSLIDLIGAKVIASQMSITNFPNMVQEIIMEIWRLQADLDSGLDGADNADHVLANKFFRAAVDFMRLRAFMDDSLQEACDSWQEDYEVQSALAVLRRRSRGKSGSGGRNAEADIDRAIEEMEIKNSRRAKEMAKAVEREKALKKEQKKSRRKSKGEKARTRSSKKKAEKSKGRKPSAIDWM</sequence>
<dbReference type="InterPro" id="IPR025866">
    <property type="entry name" value="PolyA_pol_arg_C_dom"/>
</dbReference>
<dbReference type="NCBIfam" id="TIGR01942">
    <property type="entry name" value="pcnB"/>
    <property type="match status" value="1"/>
</dbReference>
<keyword evidence="4" id="KW-0067">ATP-binding</keyword>
<dbReference type="CDD" id="cd05398">
    <property type="entry name" value="NT_ClassII-CCAase"/>
    <property type="match status" value="1"/>
</dbReference>
<dbReference type="Gene3D" id="3.30.460.10">
    <property type="entry name" value="Beta Polymerase, domain 2"/>
    <property type="match status" value="1"/>
</dbReference>
<dbReference type="SUPFAM" id="SSF81301">
    <property type="entry name" value="Nucleotidyltransferase"/>
    <property type="match status" value="1"/>
</dbReference>
<dbReference type="GO" id="GO:0006397">
    <property type="term" value="P:mRNA processing"/>
    <property type="evidence" value="ECO:0007669"/>
    <property type="project" value="UniProtKB-KW"/>
</dbReference>
<keyword evidence="6" id="KW-0804">Transcription</keyword>
<dbReference type="Pfam" id="PF01743">
    <property type="entry name" value="PolyA_pol"/>
    <property type="match status" value="1"/>
</dbReference>
<dbReference type="PANTHER" id="PTHR43051:SF1">
    <property type="entry name" value="POLYNUCLEOTIDE ADENYLYLTRANSFERASE FAMILY PROTEIN"/>
    <property type="match status" value="1"/>
</dbReference>
<dbReference type="Proteomes" id="UP000243745">
    <property type="component" value="Unassembled WGS sequence"/>
</dbReference>
<dbReference type="InterPro" id="IPR052191">
    <property type="entry name" value="tRNA_ntf/polyA_polymerase_I"/>
</dbReference>
<feature type="domain" description="tRNA nucleotidyltransferase/poly(A) polymerase RNA and SrmB- binding" evidence="11">
    <location>
        <begin position="228"/>
        <end position="285"/>
    </location>
</feature>
<dbReference type="InterPro" id="IPR002646">
    <property type="entry name" value="PolA_pol_head_dom"/>
</dbReference>
<proteinExistence type="inferred from homology"/>
<evidence type="ECO:0000313" key="12">
    <source>
        <dbReference type="EMBL" id="SFO97964.1"/>
    </source>
</evidence>
<gene>
    <name evidence="12" type="ORF">SAMN02910344_00077</name>
</gene>